<gene>
    <name evidence="2" type="ORF">RCL2_000759100</name>
</gene>
<comment type="caution">
    <text evidence="2">The sequence shown here is derived from an EMBL/GenBank/DDBJ whole genome shotgun (WGS) entry which is preliminary data.</text>
</comment>
<dbReference type="Proteomes" id="UP000615446">
    <property type="component" value="Unassembled WGS sequence"/>
</dbReference>
<proteinExistence type="predicted"/>
<evidence type="ECO:0000256" key="1">
    <source>
        <dbReference type="SAM" id="MobiDB-lite"/>
    </source>
</evidence>
<accession>A0A8H3L6Z7</accession>
<dbReference type="EMBL" id="BLAL01000048">
    <property type="protein sequence ID" value="GES80309.1"/>
    <property type="molecule type" value="Genomic_DNA"/>
</dbReference>
<name>A0A8H3L6Z7_9GLOM</name>
<organism evidence="2 3">
    <name type="scientific">Rhizophagus clarus</name>
    <dbReference type="NCBI Taxonomy" id="94130"/>
    <lineage>
        <taxon>Eukaryota</taxon>
        <taxon>Fungi</taxon>
        <taxon>Fungi incertae sedis</taxon>
        <taxon>Mucoromycota</taxon>
        <taxon>Glomeromycotina</taxon>
        <taxon>Glomeromycetes</taxon>
        <taxon>Glomerales</taxon>
        <taxon>Glomeraceae</taxon>
        <taxon>Rhizophagus</taxon>
    </lineage>
</organism>
<sequence length="119" mass="13796">MFTDIGTPEEYLTGMQEQVTPVPSKKKKKSKSQKKQPEKMPLSNSEKNPVDYSRLWENDKVFGEKQKISELVGSSTVRTYFDGRLWMCTTYNSEEREKMRKISVLYGKMSQRRSSIAAS</sequence>
<reference evidence="2" key="1">
    <citation type="submission" date="2019-10" db="EMBL/GenBank/DDBJ databases">
        <title>Conservation and host-specific expression of non-tandemly repeated heterogenous ribosome RNA gene in arbuscular mycorrhizal fungi.</title>
        <authorList>
            <person name="Maeda T."/>
            <person name="Kobayashi Y."/>
            <person name="Nakagawa T."/>
            <person name="Ezawa T."/>
            <person name="Yamaguchi K."/>
            <person name="Bino T."/>
            <person name="Nishimoto Y."/>
            <person name="Shigenobu S."/>
            <person name="Kawaguchi M."/>
        </authorList>
    </citation>
    <scope>NUCLEOTIDE SEQUENCE</scope>
    <source>
        <strain evidence="2">HR1</strain>
    </source>
</reference>
<evidence type="ECO:0000313" key="3">
    <source>
        <dbReference type="Proteomes" id="UP000615446"/>
    </source>
</evidence>
<evidence type="ECO:0000313" key="2">
    <source>
        <dbReference type="EMBL" id="GES80309.1"/>
    </source>
</evidence>
<feature type="region of interest" description="Disordered" evidence="1">
    <location>
        <begin position="1"/>
        <end position="50"/>
    </location>
</feature>
<protein>
    <submittedName>
        <fullName evidence="2">Uncharacterized protein</fullName>
    </submittedName>
</protein>
<feature type="compositionally biased region" description="Basic residues" evidence="1">
    <location>
        <begin position="24"/>
        <end position="34"/>
    </location>
</feature>
<dbReference type="AlphaFoldDB" id="A0A8H3L6Z7"/>